<dbReference type="EMBL" id="VSSQ01134084">
    <property type="protein sequence ID" value="MPN59738.1"/>
    <property type="molecule type" value="Genomic_DNA"/>
</dbReference>
<accession>A0A645J7V2</accession>
<proteinExistence type="predicted"/>
<organism evidence="1">
    <name type="scientific">bioreactor metagenome</name>
    <dbReference type="NCBI Taxonomy" id="1076179"/>
    <lineage>
        <taxon>unclassified sequences</taxon>
        <taxon>metagenomes</taxon>
        <taxon>ecological metagenomes</taxon>
    </lineage>
</organism>
<dbReference type="Gene3D" id="3.40.190.10">
    <property type="entry name" value="Periplasmic binding protein-like II"/>
    <property type="match status" value="1"/>
</dbReference>
<name>A0A645J7V2_9ZZZZ</name>
<reference evidence="1" key="1">
    <citation type="submission" date="2019-08" db="EMBL/GenBank/DDBJ databases">
        <authorList>
            <person name="Kucharzyk K."/>
            <person name="Murdoch R.W."/>
            <person name="Higgins S."/>
            <person name="Loffler F."/>
        </authorList>
    </citation>
    <scope>NUCLEOTIDE SEQUENCE</scope>
</reference>
<sequence>MLTLLGDMLTTEKYAIALPQGAQDLKIVLDKVVVENRKELYEKWFKN</sequence>
<evidence type="ECO:0000313" key="1">
    <source>
        <dbReference type="EMBL" id="MPN59738.1"/>
    </source>
</evidence>
<protein>
    <submittedName>
        <fullName evidence="1">Uncharacterized protein</fullName>
    </submittedName>
</protein>
<dbReference type="AlphaFoldDB" id="A0A645J7V2"/>
<gene>
    <name evidence="1" type="ORF">SDC9_207460</name>
</gene>
<comment type="caution">
    <text evidence="1">The sequence shown here is derived from an EMBL/GenBank/DDBJ whole genome shotgun (WGS) entry which is preliminary data.</text>
</comment>